<proteinExistence type="predicted"/>
<accession>A0A1M4T6H5</accession>
<gene>
    <name evidence="1" type="ORF">SAMN02745781_00248</name>
</gene>
<evidence type="ECO:0000313" key="1">
    <source>
        <dbReference type="EMBL" id="SHE40020.1"/>
    </source>
</evidence>
<reference evidence="2" key="1">
    <citation type="submission" date="2016-11" db="EMBL/GenBank/DDBJ databases">
        <authorList>
            <person name="Varghese N."/>
            <person name="Submissions S."/>
        </authorList>
    </citation>
    <scope>NUCLEOTIDE SEQUENCE [LARGE SCALE GENOMIC DNA]</scope>
    <source>
        <strain evidence="2">DSM 21264</strain>
    </source>
</reference>
<dbReference type="EMBL" id="FQUH01000001">
    <property type="protein sequence ID" value="SHE40020.1"/>
    <property type="molecule type" value="Genomic_DNA"/>
</dbReference>
<evidence type="ECO:0000313" key="2">
    <source>
        <dbReference type="Proteomes" id="UP000184159"/>
    </source>
</evidence>
<keyword evidence="2" id="KW-1185">Reference proteome</keyword>
<organism evidence="1 2">
    <name type="scientific">Vibrio gazogenes DSM 21264 = NBRC 103151</name>
    <dbReference type="NCBI Taxonomy" id="1123492"/>
    <lineage>
        <taxon>Bacteria</taxon>
        <taxon>Pseudomonadati</taxon>
        <taxon>Pseudomonadota</taxon>
        <taxon>Gammaproteobacteria</taxon>
        <taxon>Vibrionales</taxon>
        <taxon>Vibrionaceae</taxon>
        <taxon>Vibrio</taxon>
    </lineage>
</organism>
<dbReference type="AlphaFoldDB" id="A0A1M4T6H5"/>
<name>A0A1M4T6H5_VIBGA</name>
<dbReference type="Proteomes" id="UP000184159">
    <property type="component" value="Unassembled WGS sequence"/>
</dbReference>
<sequence length="45" mass="5282">MTIVFQSVEACMTNDEIIYVTTLPIVFQRYQLKTYISQSCKPLHQ</sequence>
<protein>
    <submittedName>
        <fullName evidence="1">Uncharacterized protein</fullName>
    </submittedName>
</protein>